<dbReference type="AlphaFoldDB" id="A0AAJ6NEM6"/>
<protein>
    <submittedName>
        <fullName evidence="1">Uncharacterized protein</fullName>
    </submittedName>
</protein>
<sequence>MTTLNEFDIAENITAHIKALKGLAGLLDAVSLTNDTPSMEELAILIVILAESCEMDVDRLLDILHQRNQE</sequence>
<proteinExistence type="predicted"/>
<evidence type="ECO:0000313" key="1">
    <source>
        <dbReference type="EMBL" id="MDP8175432.1"/>
    </source>
</evidence>
<organism evidence="1 2">
    <name type="scientific">Phocoenobacter skyensis</name>
    <dbReference type="NCBI Taxonomy" id="97481"/>
    <lineage>
        <taxon>Bacteria</taxon>
        <taxon>Pseudomonadati</taxon>
        <taxon>Pseudomonadota</taxon>
        <taxon>Gammaproteobacteria</taxon>
        <taxon>Pasteurellales</taxon>
        <taxon>Pasteurellaceae</taxon>
        <taxon>Phocoenobacter</taxon>
    </lineage>
</organism>
<accession>A0AAJ6NEM6</accession>
<name>A0AAJ6NEM6_9PAST</name>
<dbReference type="Proteomes" id="UP001231736">
    <property type="component" value="Unassembled WGS sequence"/>
</dbReference>
<dbReference type="RefSeq" id="WP_306376339.1">
    <property type="nucleotide sequence ID" value="NZ_JASAYT010000026.1"/>
</dbReference>
<gene>
    <name evidence="1" type="ORF">QJU97_08180</name>
</gene>
<evidence type="ECO:0000313" key="2">
    <source>
        <dbReference type="Proteomes" id="UP001231736"/>
    </source>
</evidence>
<comment type="caution">
    <text evidence="1">The sequence shown here is derived from an EMBL/GenBank/DDBJ whole genome shotgun (WGS) entry which is preliminary data.</text>
</comment>
<dbReference type="EMBL" id="JASAYT010000026">
    <property type="protein sequence ID" value="MDP8175432.1"/>
    <property type="molecule type" value="Genomic_DNA"/>
</dbReference>
<reference evidence="1" key="1">
    <citation type="journal article" date="2023" name="Front. Microbiol.">
        <title>Phylogeography and host specificity of Pasteurellaceae pathogenic to sea-farmed fish in the north-east Atlantic.</title>
        <authorList>
            <person name="Gulla S."/>
            <person name="Colquhoun D.J."/>
            <person name="Olsen A.B."/>
            <person name="Spilsberg B."/>
            <person name="Lagesen K."/>
            <person name="Aakesson C.P."/>
            <person name="Strom S."/>
            <person name="Manji F."/>
            <person name="Birkbeck T.H."/>
            <person name="Nilsen H.K."/>
        </authorList>
    </citation>
    <scope>NUCLEOTIDE SEQUENCE</scope>
    <source>
        <strain evidence="1">98B1</strain>
    </source>
</reference>